<dbReference type="Proteomes" id="UP000000286">
    <property type="component" value="Chromosome XV"/>
</dbReference>
<protein>
    <submittedName>
        <fullName evidence="1">EC1118_1O4_3884p</fullName>
    </submittedName>
</protein>
<organism evidence="1 2">
    <name type="scientific">Saccharomyces cerevisiae (strain Lalvin EC1118 / Prise de mousse)</name>
    <name type="common">Baker's yeast</name>
    <dbReference type="NCBI Taxonomy" id="643680"/>
    <lineage>
        <taxon>Eukaryota</taxon>
        <taxon>Fungi</taxon>
        <taxon>Dikarya</taxon>
        <taxon>Ascomycota</taxon>
        <taxon>Saccharomycotina</taxon>
        <taxon>Saccharomycetes</taxon>
        <taxon>Saccharomycetales</taxon>
        <taxon>Saccharomycetaceae</taxon>
        <taxon>Saccharomyces</taxon>
    </lineage>
</organism>
<sequence>MSWSLLSNIIKKFTLLHHFQPIGYIYKYIHICTLNHSLGSCVLQANYSIQNNLRSRTLFIQSEITYSHSLESTHFFGILIFFNIKFRVFNRINDPWTVLDNVPEVMFHDRFFINDFTFWVDVLQEAFRMRRWIFRFEQLVVNPSFSNSQWRIIF</sequence>
<dbReference type="AlphaFoldDB" id="C8ZGT0"/>
<reference evidence="1 2" key="1">
    <citation type="journal article" date="2009" name="Proc. Natl. Acad. Sci. U.S.A.">
        <title>Eukaryote-to-eukaryote gene transfer events revealed by the genome sequence of the wine yeast Saccharomyces cerevisiae EC1118.</title>
        <authorList>
            <person name="Novo M."/>
            <person name="Bigey F."/>
            <person name="Beyne E."/>
            <person name="Galeote V."/>
            <person name="Gavory F."/>
            <person name="Mallet S."/>
            <person name="Cambot B."/>
            <person name="Legras J.L."/>
            <person name="Wincker P."/>
            <person name="Casaregola S."/>
            <person name="Dequin S."/>
        </authorList>
    </citation>
    <scope>NUCLEOTIDE SEQUENCE [LARGE SCALE GENOMIC DNA]</scope>
    <source>
        <strain evidence="2">Lalvin EC1118 / Prise de mousse</strain>
    </source>
</reference>
<evidence type="ECO:0000313" key="1">
    <source>
        <dbReference type="EMBL" id="CAY86459.1"/>
    </source>
</evidence>
<name>C8ZGT0_YEAS8</name>
<dbReference type="EMBL" id="FN394216">
    <property type="protein sequence ID" value="CAY86459.1"/>
    <property type="molecule type" value="Genomic_DNA"/>
</dbReference>
<gene>
    <name evidence="1" type="ORF">EC1118_1O4_3884g</name>
</gene>
<dbReference type="HOGENOM" id="CLU_1705636_0_0_1"/>
<accession>C8ZGT0</accession>
<proteinExistence type="predicted"/>
<evidence type="ECO:0000313" key="2">
    <source>
        <dbReference type="Proteomes" id="UP000000286"/>
    </source>
</evidence>